<gene>
    <name evidence="1" type="ORF">C8A01DRAFT_20970</name>
</gene>
<organism evidence="1 2">
    <name type="scientific">Parachaetomium inaequale</name>
    <dbReference type="NCBI Taxonomy" id="2588326"/>
    <lineage>
        <taxon>Eukaryota</taxon>
        <taxon>Fungi</taxon>
        <taxon>Dikarya</taxon>
        <taxon>Ascomycota</taxon>
        <taxon>Pezizomycotina</taxon>
        <taxon>Sordariomycetes</taxon>
        <taxon>Sordariomycetidae</taxon>
        <taxon>Sordariales</taxon>
        <taxon>Chaetomiaceae</taxon>
        <taxon>Parachaetomium</taxon>
    </lineage>
</organism>
<reference evidence="2" key="1">
    <citation type="journal article" date="2023" name="Mol. Phylogenet. Evol.">
        <title>Genome-scale phylogeny and comparative genomics of the fungal order Sordariales.</title>
        <authorList>
            <person name="Hensen N."/>
            <person name="Bonometti L."/>
            <person name="Westerberg I."/>
            <person name="Brannstrom I.O."/>
            <person name="Guillou S."/>
            <person name="Cros-Aarteil S."/>
            <person name="Calhoun S."/>
            <person name="Haridas S."/>
            <person name="Kuo A."/>
            <person name="Mondo S."/>
            <person name="Pangilinan J."/>
            <person name="Riley R."/>
            <person name="LaButti K."/>
            <person name="Andreopoulos B."/>
            <person name="Lipzen A."/>
            <person name="Chen C."/>
            <person name="Yan M."/>
            <person name="Daum C."/>
            <person name="Ng V."/>
            <person name="Clum A."/>
            <person name="Steindorff A."/>
            <person name="Ohm R.A."/>
            <person name="Martin F."/>
            <person name="Silar P."/>
            <person name="Natvig D.O."/>
            <person name="Lalanne C."/>
            <person name="Gautier V."/>
            <person name="Ament-Velasquez S.L."/>
            <person name="Kruys A."/>
            <person name="Hutchinson M.I."/>
            <person name="Powell A.J."/>
            <person name="Barry K."/>
            <person name="Miller A.N."/>
            <person name="Grigoriev I.V."/>
            <person name="Debuchy R."/>
            <person name="Gladieux P."/>
            <person name="Hiltunen Thoren M."/>
            <person name="Johannesson H."/>
        </authorList>
    </citation>
    <scope>NUCLEOTIDE SEQUENCE [LARGE SCALE GENOMIC DNA]</scope>
    <source>
        <strain evidence="2">CBS 284.82</strain>
    </source>
</reference>
<keyword evidence="2" id="KW-1185">Reference proteome</keyword>
<evidence type="ECO:0000313" key="2">
    <source>
        <dbReference type="Proteomes" id="UP001303115"/>
    </source>
</evidence>
<comment type="caution">
    <text evidence="1">The sequence shown here is derived from an EMBL/GenBank/DDBJ whole genome shotgun (WGS) entry which is preliminary data.</text>
</comment>
<dbReference type="AlphaFoldDB" id="A0AAN6P505"/>
<accession>A0AAN6P505</accession>
<dbReference type="EMBL" id="MU854685">
    <property type="protein sequence ID" value="KAK4031879.1"/>
    <property type="molecule type" value="Genomic_DNA"/>
</dbReference>
<feature type="non-terminal residue" evidence="1">
    <location>
        <position position="1"/>
    </location>
</feature>
<dbReference type="Proteomes" id="UP001303115">
    <property type="component" value="Unassembled WGS sequence"/>
</dbReference>
<evidence type="ECO:0000313" key="1">
    <source>
        <dbReference type="EMBL" id="KAK4031879.1"/>
    </source>
</evidence>
<name>A0AAN6P505_9PEZI</name>
<proteinExistence type="predicted"/>
<sequence>IVDQPRLETIKDNPIGNGLDSFCASFNTVCVDSGIPYILDALGQLDLEGRISITSMLYTLLTSI</sequence>
<protein>
    <submittedName>
        <fullName evidence="1">Uncharacterized protein</fullName>
    </submittedName>
</protein>